<evidence type="ECO:0000313" key="2">
    <source>
        <dbReference type="EMBL" id="KAJ1080852.1"/>
    </source>
</evidence>
<feature type="non-terminal residue" evidence="2">
    <location>
        <position position="1"/>
    </location>
</feature>
<feature type="compositionally biased region" description="Basic and acidic residues" evidence="1">
    <location>
        <begin position="1"/>
        <end position="23"/>
    </location>
</feature>
<sequence length="100" mass="11537">EKGSQLESKRGTTRQLDHQHDIINRSTTVINPSPKILKDNDFKALEKGLGFVPTPKLDIFKLKIEMAELFRNIRLKTFFLNHHEPNTGQDRNTGLRAKSR</sequence>
<feature type="region of interest" description="Disordered" evidence="1">
    <location>
        <begin position="1"/>
        <end position="25"/>
    </location>
</feature>
<name>A0AAV7KRT8_PLEWA</name>
<comment type="caution">
    <text evidence="2">The sequence shown here is derived from an EMBL/GenBank/DDBJ whole genome shotgun (WGS) entry which is preliminary data.</text>
</comment>
<reference evidence="2" key="1">
    <citation type="journal article" date="2022" name="bioRxiv">
        <title>Sequencing and chromosome-scale assembly of the giantPleurodeles waltlgenome.</title>
        <authorList>
            <person name="Brown T."/>
            <person name="Elewa A."/>
            <person name="Iarovenko S."/>
            <person name="Subramanian E."/>
            <person name="Araus A.J."/>
            <person name="Petzold A."/>
            <person name="Susuki M."/>
            <person name="Suzuki K.-i.T."/>
            <person name="Hayashi T."/>
            <person name="Toyoda A."/>
            <person name="Oliveira C."/>
            <person name="Osipova E."/>
            <person name="Leigh N.D."/>
            <person name="Simon A."/>
            <person name="Yun M.H."/>
        </authorList>
    </citation>
    <scope>NUCLEOTIDE SEQUENCE</scope>
    <source>
        <strain evidence="2">20211129_DDA</strain>
        <tissue evidence="2">Liver</tissue>
    </source>
</reference>
<keyword evidence="3" id="KW-1185">Reference proteome</keyword>
<accession>A0AAV7KRT8</accession>
<protein>
    <submittedName>
        <fullName evidence="2">Uncharacterized protein</fullName>
    </submittedName>
</protein>
<dbReference type="AlphaFoldDB" id="A0AAV7KRT8"/>
<evidence type="ECO:0000256" key="1">
    <source>
        <dbReference type="SAM" id="MobiDB-lite"/>
    </source>
</evidence>
<gene>
    <name evidence="2" type="ORF">NDU88_001041</name>
</gene>
<proteinExistence type="predicted"/>
<evidence type="ECO:0000313" key="3">
    <source>
        <dbReference type="Proteomes" id="UP001066276"/>
    </source>
</evidence>
<dbReference type="EMBL" id="JANPWB010000016">
    <property type="protein sequence ID" value="KAJ1080852.1"/>
    <property type="molecule type" value="Genomic_DNA"/>
</dbReference>
<organism evidence="2 3">
    <name type="scientific">Pleurodeles waltl</name>
    <name type="common">Iberian ribbed newt</name>
    <dbReference type="NCBI Taxonomy" id="8319"/>
    <lineage>
        <taxon>Eukaryota</taxon>
        <taxon>Metazoa</taxon>
        <taxon>Chordata</taxon>
        <taxon>Craniata</taxon>
        <taxon>Vertebrata</taxon>
        <taxon>Euteleostomi</taxon>
        <taxon>Amphibia</taxon>
        <taxon>Batrachia</taxon>
        <taxon>Caudata</taxon>
        <taxon>Salamandroidea</taxon>
        <taxon>Salamandridae</taxon>
        <taxon>Pleurodelinae</taxon>
        <taxon>Pleurodeles</taxon>
    </lineage>
</organism>
<dbReference type="Proteomes" id="UP001066276">
    <property type="component" value="Chromosome 12"/>
</dbReference>
<feature type="non-terminal residue" evidence="2">
    <location>
        <position position="100"/>
    </location>
</feature>